<keyword evidence="7 10" id="KW-0408">Iron</keyword>
<dbReference type="GO" id="GO:0004109">
    <property type="term" value="F:coproporphyrinogen oxidase activity"/>
    <property type="evidence" value="ECO:0007669"/>
    <property type="project" value="InterPro"/>
</dbReference>
<evidence type="ECO:0000256" key="3">
    <source>
        <dbReference type="ARBA" id="ARBA00017228"/>
    </source>
</evidence>
<dbReference type="SFLD" id="SFLDF00562">
    <property type="entry name" value="HemN-like__clustered_with_heat"/>
    <property type="match status" value="1"/>
</dbReference>
<dbReference type="SFLD" id="SFLDS00029">
    <property type="entry name" value="Radical_SAM"/>
    <property type="match status" value="1"/>
</dbReference>
<evidence type="ECO:0000256" key="1">
    <source>
        <dbReference type="ARBA" id="ARBA00001966"/>
    </source>
</evidence>
<dbReference type="PROSITE" id="PS51918">
    <property type="entry name" value="RADICAL_SAM"/>
    <property type="match status" value="1"/>
</dbReference>
<comment type="subcellular location">
    <subcellularLocation>
        <location evidence="10">Cytoplasm</location>
    </subcellularLocation>
</comment>
<dbReference type="GO" id="GO:0006779">
    <property type="term" value="P:porphyrin-containing compound biosynthetic process"/>
    <property type="evidence" value="ECO:0007669"/>
    <property type="project" value="InterPro"/>
</dbReference>
<dbReference type="PANTHER" id="PTHR13932:SF5">
    <property type="entry name" value="RADICAL S-ADENOSYL METHIONINE DOMAIN-CONTAINING PROTEIN 1, MITOCHONDRIAL"/>
    <property type="match status" value="1"/>
</dbReference>
<evidence type="ECO:0000313" key="12">
    <source>
        <dbReference type="EMBL" id="SUO97135.1"/>
    </source>
</evidence>
<dbReference type="InterPro" id="IPR004559">
    <property type="entry name" value="HemW-like"/>
</dbReference>
<dbReference type="SFLD" id="SFLDF00288">
    <property type="entry name" value="HemN-like__clustered_with_nucl"/>
    <property type="match status" value="1"/>
</dbReference>
<keyword evidence="10" id="KW-0004">4Fe-4S</keyword>
<accession>A0A380MX28</accession>
<keyword evidence="13" id="KW-1185">Reference proteome</keyword>
<evidence type="ECO:0000256" key="7">
    <source>
        <dbReference type="ARBA" id="ARBA00023004"/>
    </source>
</evidence>
<keyword evidence="10" id="KW-0963">Cytoplasm</keyword>
<comment type="function">
    <text evidence="10">Probably acts as a heme chaperone, transferring heme to an unknown acceptor. Binds one molecule of heme per monomer, possibly covalently. Binds 1 [4Fe-4S] cluster. The cluster is coordinated with 3 cysteines and an exchangeable S-adenosyl-L-methionine.</text>
</comment>
<keyword evidence="4 10" id="KW-0349">Heme</keyword>
<dbReference type="Pfam" id="PF04055">
    <property type="entry name" value="Radical_SAM"/>
    <property type="match status" value="1"/>
</dbReference>
<dbReference type="AlphaFoldDB" id="A0A380MX28"/>
<evidence type="ECO:0000256" key="10">
    <source>
        <dbReference type="RuleBase" id="RU364116"/>
    </source>
</evidence>
<dbReference type="InterPro" id="IPR058240">
    <property type="entry name" value="rSAM_sf"/>
</dbReference>
<dbReference type="InterPro" id="IPR007197">
    <property type="entry name" value="rSAM"/>
</dbReference>
<keyword evidence="12" id="KW-0560">Oxidoreductase</keyword>
<proteinExistence type="inferred from homology"/>
<evidence type="ECO:0000256" key="4">
    <source>
        <dbReference type="ARBA" id="ARBA00022617"/>
    </source>
</evidence>
<dbReference type="RefSeq" id="WP_072576786.1">
    <property type="nucleotide sequence ID" value="NZ_LWHB01000100.1"/>
</dbReference>
<dbReference type="SFLD" id="SFLDG01082">
    <property type="entry name" value="B12-binding_domain_containing"/>
    <property type="match status" value="1"/>
</dbReference>
<dbReference type="InterPro" id="IPR010723">
    <property type="entry name" value="HemN_C"/>
</dbReference>
<comment type="similarity">
    <text evidence="2">Belongs to the anaerobic coproporphyrinogen-III oxidase family. HemW subfamily.</text>
</comment>
<keyword evidence="9 10" id="KW-0143">Chaperone</keyword>
<dbReference type="InterPro" id="IPR006638">
    <property type="entry name" value="Elp3/MiaA/NifB-like_rSAM"/>
</dbReference>
<evidence type="ECO:0000259" key="11">
    <source>
        <dbReference type="PROSITE" id="PS51918"/>
    </source>
</evidence>
<dbReference type="SFLD" id="SFLDG01065">
    <property type="entry name" value="anaerobic_coproporphyrinogen-I"/>
    <property type="match status" value="1"/>
</dbReference>
<keyword evidence="5 10" id="KW-0949">S-adenosyl-L-methionine</keyword>
<dbReference type="GO" id="GO:0051539">
    <property type="term" value="F:4 iron, 4 sulfur cluster binding"/>
    <property type="evidence" value="ECO:0007669"/>
    <property type="project" value="UniProtKB-UniRule"/>
</dbReference>
<dbReference type="GO" id="GO:0005737">
    <property type="term" value="C:cytoplasm"/>
    <property type="evidence" value="ECO:0007669"/>
    <property type="project" value="UniProtKB-SubCell"/>
</dbReference>
<dbReference type="GO" id="GO:0046872">
    <property type="term" value="F:metal ion binding"/>
    <property type="evidence" value="ECO:0007669"/>
    <property type="project" value="UniProtKB-UniRule"/>
</dbReference>
<dbReference type="SUPFAM" id="SSF102114">
    <property type="entry name" value="Radical SAM enzymes"/>
    <property type="match status" value="1"/>
</dbReference>
<dbReference type="PANTHER" id="PTHR13932">
    <property type="entry name" value="COPROPORPHYRINIGEN III OXIDASE"/>
    <property type="match status" value="1"/>
</dbReference>
<evidence type="ECO:0000313" key="13">
    <source>
        <dbReference type="Proteomes" id="UP000254601"/>
    </source>
</evidence>
<dbReference type="Pfam" id="PF06969">
    <property type="entry name" value="HemN_C"/>
    <property type="match status" value="1"/>
</dbReference>
<organism evidence="12 13">
    <name type="scientific">Suttonella ornithocola</name>
    <dbReference type="NCBI Taxonomy" id="279832"/>
    <lineage>
        <taxon>Bacteria</taxon>
        <taxon>Pseudomonadati</taxon>
        <taxon>Pseudomonadota</taxon>
        <taxon>Gammaproteobacteria</taxon>
        <taxon>Cardiobacteriales</taxon>
        <taxon>Cardiobacteriaceae</taxon>
        <taxon>Suttonella</taxon>
    </lineage>
</organism>
<dbReference type="EMBL" id="UHIC01000001">
    <property type="protein sequence ID" value="SUO97135.1"/>
    <property type="molecule type" value="Genomic_DNA"/>
</dbReference>
<dbReference type="SMART" id="SM00729">
    <property type="entry name" value="Elp3"/>
    <property type="match status" value="1"/>
</dbReference>
<evidence type="ECO:0000256" key="8">
    <source>
        <dbReference type="ARBA" id="ARBA00023014"/>
    </source>
</evidence>
<dbReference type="OrthoDB" id="9808022at2"/>
<dbReference type="InterPro" id="IPR013785">
    <property type="entry name" value="Aldolase_TIM"/>
</dbReference>
<dbReference type="CDD" id="cd01335">
    <property type="entry name" value="Radical_SAM"/>
    <property type="match status" value="1"/>
</dbReference>
<dbReference type="NCBIfam" id="TIGR00539">
    <property type="entry name" value="hemN_rel"/>
    <property type="match status" value="1"/>
</dbReference>
<feature type="domain" description="Radical SAM core" evidence="11">
    <location>
        <begin position="1"/>
        <end position="231"/>
    </location>
</feature>
<name>A0A380MX28_9GAMM</name>
<evidence type="ECO:0000256" key="2">
    <source>
        <dbReference type="ARBA" id="ARBA00006100"/>
    </source>
</evidence>
<keyword evidence="6 10" id="KW-0479">Metal-binding</keyword>
<comment type="cofactor">
    <cofactor evidence="1">
        <name>[4Fe-4S] cluster</name>
        <dbReference type="ChEBI" id="CHEBI:49883"/>
    </cofactor>
</comment>
<dbReference type="InterPro" id="IPR034505">
    <property type="entry name" value="Coproporphyrinogen-III_oxidase"/>
</dbReference>
<dbReference type="Gene3D" id="3.20.20.70">
    <property type="entry name" value="Aldolase class I"/>
    <property type="match status" value="1"/>
</dbReference>
<keyword evidence="8 10" id="KW-0411">Iron-sulfur</keyword>
<sequence length="381" mass="43383">MSHTIPLSLYIHIPWCVRKCPYCDFNSHTLKIAPDESAYIAHLLRDFQYDYDGRTIQSIFIGGGTPSLFSGKSIETLLNALQKQANIAPDAEITLEANPGTVEQEKFSAYQAAGVNRLSLGIQSFNPKHLQSLGRIHNDEEAHKAIETAQKVGFSRINIDLMFALPQQTPEQAISDLKKAIAYQLEHISWYQLTLEPNTPFYTQPPAIPDEDDKQRIYETGAAFLREQGYQQYETSAWTSNQPSKHNLNYWQYGDYIGIGAGAHGKLTTREGKIIRNRKYRSPVTYQSAQSHSTNPYQDAQEIIPKSEQAFEFMMNALRLKNGVPRLLLSERTAIQEKEIAETLNKLIQRKLLIDDKQYFRTTELGFAFLNDVISEFLPTE</sequence>
<evidence type="ECO:0000256" key="6">
    <source>
        <dbReference type="ARBA" id="ARBA00022723"/>
    </source>
</evidence>
<evidence type="ECO:0000256" key="9">
    <source>
        <dbReference type="ARBA" id="ARBA00023186"/>
    </source>
</evidence>
<reference evidence="12 13" key="1">
    <citation type="submission" date="2018-06" db="EMBL/GenBank/DDBJ databases">
        <authorList>
            <consortium name="Pathogen Informatics"/>
            <person name="Doyle S."/>
        </authorList>
    </citation>
    <scope>NUCLEOTIDE SEQUENCE [LARGE SCALE GENOMIC DNA]</scope>
    <source>
        <strain evidence="12 13">NCTC13337</strain>
    </source>
</reference>
<gene>
    <name evidence="12" type="primary">hemN_2</name>
    <name evidence="12" type="ORF">NCTC13337_02190</name>
</gene>
<protein>
    <recommendedName>
        <fullName evidence="3 10">Heme chaperone HemW</fullName>
    </recommendedName>
</protein>
<evidence type="ECO:0000256" key="5">
    <source>
        <dbReference type="ARBA" id="ARBA00022691"/>
    </source>
</evidence>
<dbReference type="Proteomes" id="UP000254601">
    <property type="component" value="Unassembled WGS sequence"/>
</dbReference>